<dbReference type="PROSITE" id="PS50097">
    <property type="entry name" value="BTB"/>
    <property type="match status" value="2"/>
</dbReference>
<evidence type="ECO:0000256" key="3">
    <source>
        <dbReference type="SAM" id="MobiDB-lite"/>
    </source>
</evidence>
<organism evidence="5 6">
    <name type="scientific">Purpureocillium lilacinum</name>
    <name type="common">Paecilomyces lilacinus</name>
    <dbReference type="NCBI Taxonomy" id="33203"/>
    <lineage>
        <taxon>Eukaryota</taxon>
        <taxon>Fungi</taxon>
        <taxon>Dikarya</taxon>
        <taxon>Ascomycota</taxon>
        <taxon>Pezizomycotina</taxon>
        <taxon>Sordariomycetes</taxon>
        <taxon>Hypocreomycetidae</taxon>
        <taxon>Hypocreales</taxon>
        <taxon>Ophiocordycipitaceae</taxon>
        <taxon>Purpureocillium</taxon>
    </lineage>
</organism>
<dbReference type="PANTHER" id="PTHR46231">
    <property type="entry name" value="ANKYRIN REPEAT AND BTB/POZ DOMAIN-CONTAINING PROTEIN 1"/>
    <property type="match status" value="1"/>
</dbReference>
<dbReference type="GO" id="GO:0000151">
    <property type="term" value="C:ubiquitin ligase complex"/>
    <property type="evidence" value="ECO:0007669"/>
    <property type="project" value="TreeGrafter"/>
</dbReference>
<dbReference type="Gene3D" id="1.25.40.20">
    <property type="entry name" value="Ankyrin repeat-containing domain"/>
    <property type="match status" value="1"/>
</dbReference>
<dbReference type="SUPFAM" id="SSF54695">
    <property type="entry name" value="POZ domain"/>
    <property type="match status" value="2"/>
</dbReference>
<feature type="region of interest" description="Disordered" evidence="3">
    <location>
        <begin position="622"/>
        <end position="651"/>
    </location>
</feature>
<feature type="region of interest" description="Disordered" evidence="3">
    <location>
        <begin position="320"/>
        <end position="346"/>
    </location>
</feature>
<evidence type="ECO:0000256" key="1">
    <source>
        <dbReference type="ARBA" id="ARBA00022737"/>
    </source>
</evidence>
<proteinExistence type="predicted"/>
<comment type="caution">
    <text evidence="5">The sequence shown here is derived from an EMBL/GenBank/DDBJ whole genome shotgun (WGS) entry which is preliminary data.</text>
</comment>
<feature type="domain" description="BTB" evidence="4">
    <location>
        <begin position="354"/>
        <end position="412"/>
    </location>
</feature>
<dbReference type="EMBL" id="LCWV01000016">
    <property type="protein sequence ID" value="PWI68035.1"/>
    <property type="molecule type" value="Genomic_DNA"/>
</dbReference>
<keyword evidence="1" id="KW-0677">Repeat</keyword>
<dbReference type="Proteomes" id="UP000245956">
    <property type="component" value="Unassembled WGS sequence"/>
</dbReference>
<dbReference type="CDD" id="cd18186">
    <property type="entry name" value="BTB_POZ_ZBTB_KLHL-like"/>
    <property type="match status" value="1"/>
</dbReference>
<reference evidence="5 6" key="1">
    <citation type="journal article" date="2016" name="Front. Microbiol.">
        <title>Genome and transcriptome sequences reveal the specific parasitism of the nematophagous Purpureocillium lilacinum 36-1.</title>
        <authorList>
            <person name="Xie J."/>
            <person name="Li S."/>
            <person name="Mo C."/>
            <person name="Xiao X."/>
            <person name="Peng D."/>
            <person name="Wang G."/>
            <person name="Xiao Y."/>
        </authorList>
    </citation>
    <scope>NUCLEOTIDE SEQUENCE [LARGE SCALE GENOMIC DNA]</scope>
    <source>
        <strain evidence="5 6">36-1</strain>
    </source>
</reference>
<dbReference type="InterPro" id="IPR011333">
    <property type="entry name" value="SKP1/BTB/POZ_sf"/>
</dbReference>
<gene>
    <name evidence="5" type="ORF">PCL_02436</name>
</gene>
<dbReference type="AlphaFoldDB" id="A0A2U3E0K3"/>
<dbReference type="Pfam" id="PF00651">
    <property type="entry name" value="BTB"/>
    <property type="match status" value="2"/>
</dbReference>
<dbReference type="InterPro" id="IPR036770">
    <property type="entry name" value="Ankyrin_rpt-contain_sf"/>
</dbReference>
<dbReference type="InterPro" id="IPR044515">
    <property type="entry name" value="ABTB1"/>
</dbReference>
<dbReference type="GO" id="GO:0005737">
    <property type="term" value="C:cytoplasm"/>
    <property type="evidence" value="ECO:0007669"/>
    <property type="project" value="TreeGrafter"/>
</dbReference>
<dbReference type="SMART" id="SM00225">
    <property type="entry name" value="BTB"/>
    <property type="match status" value="2"/>
</dbReference>
<evidence type="ECO:0000256" key="2">
    <source>
        <dbReference type="ARBA" id="ARBA00023043"/>
    </source>
</evidence>
<evidence type="ECO:0000313" key="6">
    <source>
        <dbReference type="Proteomes" id="UP000245956"/>
    </source>
</evidence>
<dbReference type="CDD" id="cd18497">
    <property type="entry name" value="BACK_ABTB1_BPOZ"/>
    <property type="match status" value="1"/>
</dbReference>
<feature type="region of interest" description="Disordered" evidence="3">
    <location>
        <begin position="460"/>
        <end position="485"/>
    </location>
</feature>
<dbReference type="InterPro" id="IPR000210">
    <property type="entry name" value="BTB/POZ_dom"/>
</dbReference>
<dbReference type="Gene3D" id="3.30.710.10">
    <property type="entry name" value="Potassium Channel Kv1.1, Chain A"/>
    <property type="match status" value="2"/>
</dbReference>
<evidence type="ECO:0000313" key="5">
    <source>
        <dbReference type="EMBL" id="PWI68035.1"/>
    </source>
</evidence>
<feature type="domain" description="BTB" evidence="4">
    <location>
        <begin position="153"/>
        <end position="218"/>
    </location>
</feature>
<evidence type="ECO:0000259" key="4">
    <source>
        <dbReference type="PROSITE" id="PS50097"/>
    </source>
</evidence>
<dbReference type="PANTHER" id="PTHR46231:SF1">
    <property type="entry name" value="ANKYRIN REPEAT AND BTB_POZ DOMAIN-CONTAINING PROTEIN 1"/>
    <property type="match status" value="1"/>
</dbReference>
<accession>A0A2U3E0K3</accession>
<feature type="compositionally biased region" description="Low complexity" evidence="3">
    <location>
        <begin position="622"/>
        <end position="632"/>
    </location>
</feature>
<protein>
    <recommendedName>
        <fullName evidence="4">BTB domain-containing protein</fullName>
    </recommendedName>
</protein>
<keyword evidence="2" id="KW-0040">ANK repeat</keyword>
<name>A0A2U3E0K3_PURLI</name>
<sequence>MVLRKHELEGKLGEESALIKSGVLRDENPLDQSPEFQDFLLACRHGDLRKCQELIGLGVNINGKDKFDYTPLIIVCQPTYLPTLHPRGSSDISESGALAERNTFQGERCIYNALNDRIRNLLLQYDFSKTSDPYVYWSTHISSLLTRTLPQTSDITLVAGDREFNLHKFLLASRTPYFRSRLEAQPETATWNLAPTIPVEALQIALRYVYLGDLPRDIVPAGSPISEEDVAKGLDKVSKQLEVEQLWEAIMAGGDRRLARQRFQDEEERALGQIRDFFRRHVLGGKMVVDTERAGDIKWSYDNSAFADVLLRADELDEDDDEGAAAQATPTLNGQGIPIGTASGGKKPRKSALYPVHKAMLIRSEYFDKMFSGDFVESRRSEHLRVIKIDCSPAVLELVLTFLYTENTNCPLEHALDLLYAADMLFLDSLKSKAAVAISTLGSGTRNALVDRTHAHASANGDANLNVNGDAGKLQNGGAGTPGVNGADMAATTTTTPPPAPEMEPINIYDVIHAAWDLRVQRLEEFAARYLATRLEDYIDDPDFQELIRESASRIHRREETDTIELLDDIRYYLSERFRLRFEDTGLDEVMPDDDGEIDPAMAAALADRSAEMADAAAAAAAATTTDTTQDGLDAKPKPAQQSNGTAVTEPAQAQIAEQEGYHVAADDNAMRTLDGATAEDEFASDAINYQILLGKIDAMLDRLKLDA</sequence>
<dbReference type="SUPFAM" id="SSF140860">
    <property type="entry name" value="Pseudo ankyrin repeat-like"/>
    <property type="match status" value="1"/>
</dbReference>